<comment type="caution">
    <text evidence="4">The sequence shown here is derived from an EMBL/GenBank/DDBJ whole genome shotgun (WGS) entry which is preliminary data.</text>
</comment>
<reference evidence="4 5" key="1">
    <citation type="submission" date="2018-06" db="EMBL/GenBank/DDBJ databases">
        <title>Extensive metabolic versatility and redundancy in microbially diverse, dynamic hydrothermal sediments.</title>
        <authorList>
            <person name="Dombrowski N."/>
            <person name="Teske A."/>
            <person name="Baker B.J."/>
        </authorList>
    </citation>
    <scope>NUCLEOTIDE SEQUENCE [LARGE SCALE GENOMIC DNA]</scope>
    <source>
        <strain evidence="4">B30_G17</strain>
    </source>
</reference>
<gene>
    <name evidence="4" type="ORF">DRJ21_02155</name>
</gene>
<dbReference type="GO" id="GO:0016491">
    <property type="term" value="F:oxidoreductase activity"/>
    <property type="evidence" value="ECO:0007669"/>
    <property type="project" value="UniProtKB-KW"/>
</dbReference>
<dbReference type="Pfam" id="PF17147">
    <property type="entry name" value="PFOR_II"/>
    <property type="match status" value="1"/>
</dbReference>
<dbReference type="SUPFAM" id="SSF52922">
    <property type="entry name" value="TK C-terminal domain-like"/>
    <property type="match status" value="1"/>
</dbReference>
<dbReference type="CDD" id="cd07034">
    <property type="entry name" value="TPP_PYR_PFOR_IOR-alpha_like"/>
    <property type="match status" value="1"/>
</dbReference>
<dbReference type="SUPFAM" id="SSF52518">
    <property type="entry name" value="Thiamin diphosphate-binding fold (THDP-binding)"/>
    <property type="match status" value="1"/>
</dbReference>
<evidence type="ECO:0000259" key="3">
    <source>
        <dbReference type="Pfam" id="PF17147"/>
    </source>
</evidence>
<name>A0A497ERI1_9CREN</name>
<dbReference type="InterPro" id="IPR052368">
    <property type="entry name" value="2-oxoacid_oxidoreductase"/>
</dbReference>
<dbReference type="EMBL" id="QMQY01000085">
    <property type="protein sequence ID" value="RLE49799.1"/>
    <property type="molecule type" value="Genomic_DNA"/>
</dbReference>
<dbReference type="InterPro" id="IPR033412">
    <property type="entry name" value="PFOR_II"/>
</dbReference>
<protein>
    <submittedName>
        <fullName evidence="4">2-oxoacid:acceptor oxidoreductase subunit alpha</fullName>
    </submittedName>
</protein>
<dbReference type="Gene3D" id="3.40.50.920">
    <property type="match status" value="1"/>
</dbReference>
<dbReference type="PANTHER" id="PTHR43088">
    <property type="entry name" value="SUBUNIT OF PYRUVATE:FLAVODOXIN OXIDOREDUCTASE-RELATED"/>
    <property type="match status" value="1"/>
</dbReference>
<evidence type="ECO:0000259" key="2">
    <source>
        <dbReference type="Pfam" id="PF01855"/>
    </source>
</evidence>
<evidence type="ECO:0000313" key="5">
    <source>
        <dbReference type="Proteomes" id="UP000281962"/>
    </source>
</evidence>
<proteinExistence type="predicted"/>
<dbReference type="GO" id="GO:0006082">
    <property type="term" value="P:organic acid metabolic process"/>
    <property type="evidence" value="ECO:0007669"/>
    <property type="project" value="UniProtKB-ARBA"/>
</dbReference>
<dbReference type="Pfam" id="PF01855">
    <property type="entry name" value="POR_N"/>
    <property type="match status" value="1"/>
</dbReference>
<accession>A0A497ERI1</accession>
<keyword evidence="1" id="KW-0560">Oxidoreductase</keyword>
<sequence>MRIEFWQGNIACAEGAIAAGCKFFAGYPITPASEIAERLALRLPQVGGVFIQMEDEIAAINSVIGASWTGAKSMTATSGPGFSLMQEGIGYAFFTETPCVIVVVQRVGPATGQASKGAQGNFYQSRWGTHGDYAAIVLAPNSAQEMFDLTIEAFNLAETYRTPVIVLADELSAHIVEPVKIPENIKVIERRKPKDLSEPFFGSKDPKGIPPMPEVGLGFNVLVTGSTHDEWGYRFTSDPEVHRKLINRLYWKIEGNARKIVSYEFQEADNSKIGIISYGCTSRSVYEAMERAKKSGIRISHIRLKTLWPFPDWIVEEMAEKVEAIIVPELSLGQLVREVERAVHGKCKIISLCKVGGGELITPNEILNVIRRLI</sequence>
<dbReference type="GO" id="GO:0044272">
    <property type="term" value="P:sulfur compound biosynthetic process"/>
    <property type="evidence" value="ECO:0007669"/>
    <property type="project" value="UniProtKB-ARBA"/>
</dbReference>
<dbReference type="PANTHER" id="PTHR43088:SF1">
    <property type="entry name" value="SUBUNIT OF PYRUVATE:FLAVODOXIN OXIDOREDUCTASE"/>
    <property type="match status" value="1"/>
</dbReference>
<evidence type="ECO:0000256" key="1">
    <source>
        <dbReference type="ARBA" id="ARBA00023002"/>
    </source>
</evidence>
<dbReference type="NCBIfam" id="NF006412">
    <property type="entry name" value="PRK08659.1"/>
    <property type="match status" value="1"/>
</dbReference>
<dbReference type="FunFam" id="3.40.50.970:FF:000022">
    <property type="entry name" value="2-oxoglutarate ferredoxin oxidoreductase alpha subunit"/>
    <property type="match status" value="1"/>
</dbReference>
<dbReference type="Proteomes" id="UP000281962">
    <property type="component" value="Unassembled WGS sequence"/>
</dbReference>
<dbReference type="InterPro" id="IPR009014">
    <property type="entry name" value="Transketo_C/PFOR_II"/>
</dbReference>
<evidence type="ECO:0000313" key="4">
    <source>
        <dbReference type="EMBL" id="RLE49799.1"/>
    </source>
</evidence>
<feature type="domain" description="Pyruvate flavodoxin/ferredoxin oxidoreductase pyrimidine binding" evidence="2">
    <location>
        <begin position="14"/>
        <end position="246"/>
    </location>
</feature>
<dbReference type="Gene3D" id="3.40.50.970">
    <property type="match status" value="1"/>
</dbReference>
<dbReference type="InterPro" id="IPR002880">
    <property type="entry name" value="Pyrv_Fd/Flavodoxin_OxRdtase_N"/>
</dbReference>
<dbReference type="InterPro" id="IPR029061">
    <property type="entry name" value="THDP-binding"/>
</dbReference>
<organism evidence="4 5">
    <name type="scientific">Thermoproteota archaeon</name>
    <dbReference type="NCBI Taxonomy" id="2056631"/>
    <lineage>
        <taxon>Archaea</taxon>
        <taxon>Thermoproteota</taxon>
    </lineage>
</organism>
<dbReference type="AlphaFoldDB" id="A0A497ERI1"/>
<feature type="domain" description="Pyruvate:ferredoxin oxidoreductase core" evidence="3">
    <location>
        <begin position="273"/>
        <end position="366"/>
    </location>
</feature>